<evidence type="ECO:0000313" key="2">
    <source>
        <dbReference type="EMBL" id="VFS16837.1"/>
    </source>
</evidence>
<sequence>MSLTLNKILVLCALLISAMLPGWSWAESAWQDSSDTVGEFNGTVPTADSASIPVYQGSVFLDPTKTHEVAFTAKPSEFNADVSVSKLLVTNPQDREGDIIATPTLGKPNATGCIFSLGGCRHAGHLTGPTASRRSLVLCTGTCRAFAGRLGAA</sequence>
<keyword evidence="1" id="KW-0732">Signal</keyword>
<dbReference type="AlphaFoldDB" id="A0A484X0X6"/>
<organism evidence="2 3">
    <name type="scientific">Escherichia coli</name>
    <dbReference type="NCBI Taxonomy" id="562"/>
    <lineage>
        <taxon>Bacteria</taxon>
        <taxon>Pseudomonadati</taxon>
        <taxon>Pseudomonadota</taxon>
        <taxon>Gammaproteobacteria</taxon>
        <taxon>Enterobacterales</taxon>
        <taxon>Enterobacteriaceae</taxon>
        <taxon>Escherichia</taxon>
    </lineage>
</organism>
<name>A0A484X0X6_ECOLX</name>
<accession>A0A484X0X6</accession>
<feature type="signal peptide" evidence="1">
    <location>
        <begin position="1"/>
        <end position="26"/>
    </location>
</feature>
<reference evidence="2 3" key="1">
    <citation type="submission" date="2019-03" db="EMBL/GenBank/DDBJ databases">
        <authorList>
            <consortium name="Pathogen Informatics"/>
        </authorList>
    </citation>
    <scope>NUCLEOTIDE SEQUENCE [LARGE SCALE GENOMIC DNA]</scope>
    <source>
        <strain evidence="2 3">NCTC9001</strain>
    </source>
</reference>
<dbReference type="EMBL" id="CAADIS010000004">
    <property type="protein sequence ID" value="VFS16837.1"/>
    <property type="molecule type" value="Genomic_DNA"/>
</dbReference>
<evidence type="ECO:0000256" key="1">
    <source>
        <dbReference type="SAM" id="SignalP"/>
    </source>
</evidence>
<proteinExistence type="predicted"/>
<evidence type="ECO:0000313" key="3">
    <source>
        <dbReference type="Proteomes" id="UP000372890"/>
    </source>
</evidence>
<gene>
    <name evidence="2" type="ORF">NCTC9001_01621</name>
</gene>
<feature type="chain" id="PRO_5019791345" evidence="1">
    <location>
        <begin position="27"/>
        <end position="153"/>
    </location>
</feature>
<protein>
    <submittedName>
        <fullName evidence="2">Outer membrane protein</fullName>
    </submittedName>
</protein>
<dbReference type="Proteomes" id="UP000372890">
    <property type="component" value="Unassembled WGS sequence"/>
</dbReference>